<gene>
    <name evidence="1" type="ORF">OEZ60_21850</name>
</gene>
<keyword evidence="2" id="KW-1185">Reference proteome</keyword>
<sequence length="96" mass="11535">MVEDTDLRRLLVDFRETEIYAKWHSDPTSRKHSVLRRGMIDWLIANKPDCLDEWIMGLPAQMRRQTDPDQFREYAPQILAILRRHQRRSGPHLRIA</sequence>
<organism evidence="1 2">
    <name type="scientific">Albidovulum salinarum</name>
    <dbReference type="NCBI Taxonomy" id="2984153"/>
    <lineage>
        <taxon>Bacteria</taxon>
        <taxon>Pseudomonadati</taxon>
        <taxon>Pseudomonadota</taxon>
        <taxon>Alphaproteobacteria</taxon>
        <taxon>Rhodobacterales</taxon>
        <taxon>Paracoccaceae</taxon>
        <taxon>Albidovulum</taxon>
    </lineage>
</organism>
<dbReference type="Proteomes" id="UP001209535">
    <property type="component" value="Unassembled WGS sequence"/>
</dbReference>
<comment type="caution">
    <text evidence="1">The sequence shown here is derived from an EMBL/GenBank/DDBJ whole genome shotgun (WGS) entry which is preliminary data.</text>
</comment>
<reference evidence="1 2" key="1">
    <citation type="submission" date="2022-10" db="EMBL/GenBank/DDBJ databases">
        <title>Defluviimonas sp. nov., isolated from ocean surface sediments.</title>
        <authorList>
            <person name="He W."/>
            <person name="Wang L."/>
            <person name="Zhang D.-F."/>
        </authorList>
    </citation>
    <scope>NUCLEOTIDE SEQUENCE [LARGE SCALE GENOMIC DNA]</scope>
    <source>
        <strain evidence="1 2">WL0024</strain>
    </source>
</reference>
<protein>
    <submittedName>
        <fullName evidence="1">Uncharacterized protein</fullName>
    </submittedName>
</protein>
<dbReference type="RefSeq" id="WP_263340924.1">
    <property type="nucleotide sequence ID" value="NZ_JAOVQO010000046.1"/>
</dbReference>
<accession>A0ABT2XG49</accession>
<proteinExistence type="predicted"/>
<dbReference type="EMBL" id="JAOVQO010000046">
    <property type="protein sequence ID" value="MCU9850615.1"/>
    <property type="molecule type" value="Genomic_DNA"/>
</dbReference>
<evidence type="ECO:0000313" key="2">
    <source>
        <dbReference type="Proteomes" id="UP001209535"/>
    </source>
</evidence>
<name>A0ABT2XG49_9RHOB</name>
<evidence type="ECO:0000313" key="1">
    <source>
        <dbReference type="EMBL" id="MCU9850615.1"/>
    </source>
</evidence>